<dbReference type="PANTHER" id="PTHR24232:SF25">
    <property type="entry name" value="P2Y PURINOCEPTOR 8"/>
    <property type="match status" value="1"/>
</dbReference>
<evidence type="ECO:0000256" key="11">
    <source>
        <dbReference type="SAM" id="Phobius"/>
    </source>
</evidence>
<proteinExistence type="inferred from homology"/>
<feature type="domain" description="G-protein coupled receptors family 1 profile" evidence="12">
    <location>
        <begin position="68"/>
        <end position="321"/>
    </location>
</feature>
<keyword evidence="9 10" id="KW-0807">Transducer</keyword>
<dbReference type="SUPFAM" id="SSF81321">
    <property type="entry name" value="Family A G protein-coupled receptor-like"/>
    <property type="match status" value="1"/>
</dbReference>
<dbReference type="Ensembl" id="ENSXETT00000053195">
    <property type="protein sequence ID" value="ENSXETP00000053195"/>
    <property type="gene ID" value="ENSXETG00000042578"/>
</dbReference>
<evidence type="ECO:0000256" key="10">
    <source>
        <dbReference type="RuleBase" id="RU000688"/>
    </source>
</evidence>
<dbReference type="InterPro" id="IPR017452">
    <property type="entry name" value="GPCR_Rhodpsn_7TM"/>
</dbReference>
<evidence type="ECO:0000259" key="12">
    <source>
        <dbReference type="PROSITE" id="PS50262"/>
    </source>
</evidence>
<keyword evidence="8" id="KW-0325">Glycoprotein</keyword>
<dbReference type="GO" id="GO:0005886">
    <property type="term" value="C:plasma membrane"/>
    <property type="evidence" value="ECO:0007669"/>
    <property type="project" value="UniProtKB-SubCell"/>
</dbReference>
<evidence type="ECO:0000256" key="9">
    <source>
        <dbReference type="ARBA" id="ARBA00023224"/>
    </source>
</evidence>
<sequence>MTRVPRAVASSTVDSRQKKSQILLTMGLLSLPNETEPDNETLEMLENDYIAVILPVAYSIVALIGIPGNLFSLWILMFHTRPITSSIILMINLSITDLVLAAFLPFQVVYHIYRSDWIFGKPLCTLVTVLYYANMYSSLLTIMLISIERYLGVVHPMKSGMWRRKRYAIAAVIIIWILVMFILYPLLKTDLTYDVKHLKKRTCFDVLKWTMLPNLMAWAAFIISLFLFYFLLPLIVTVICYVLIILKLVQTSNRYGRGQERRSIHLALMVLLVFITCFAPSNFILLVHAINRLFFNKSYYHAYKLSLTTSSLSSCLDPFLYYFASKDFRKKAKEVWAKKVKQNETCETRRSSIFSALSGRSLTISSGHGEVFENGHTHRNCKRQESDV</sequence>
<evidence type="ECO:0000256" key="6">
    <source>
        <dbReference type="ARBA" id="ARBA00023136"/>
    </source>
</evidence>
<reference evidence="13" key="2">
    <citation type="submission" date="2011-07" db="UniProtKB">
        <authorList>
            <consortium name="Ensembl"/>
        </authorList>
    </citation>
    <scope>IDENTIFICATION</scope>
</reference>
<evidence type="ECO:0000256" key="2">
    <source>
        <dbReference type="ARBA" id="ARBA00022475"/>
    </source>
</evidence>
<feature type="transmembrane region" description="Helical" evidence="11">
    <location>
        <begin position="215"/>
        <end position="246"/>
    </location>
</feature>
<feature type="transmembrane region" description="Helical" evidence="11">
    <location>
        <begin position="49"/>
        <end position="75"/>
    </location>
</feature>
<feature type="transmembrane region" description="Helical" evidence="11">
    <location>
        <begin position="266"/>
        <end position="290"/>
    </location>
</feature>
<dbReference type="InterPro" id="IPR000276">
    <property type="entry name" value="GPCR_Rhodpsn"/>
</dbReference>
<comment type="subcellular location">
    <subcellularLocation>
        <location evidence="1">Cell membrane</location>
        <topology evidence="1">Multi-pass membrane protein</topology>
    </subcellularLocation>
</comment>
<dbReference type="FunFam" id="1.20.1070.10:FF:000040">
    <property type="entry name" value="Coagulation factor 2 (thrombin) receptor"/>
    <property type="match status" value="1"/>
</dbReference>
<feature type="transmembrane region" description="Helical" evidence="11">
    <location>
        <begin position="167"/>
        <end position="187"/>
    </location>
</feature>
<dbReference type="FunCoup" id="F6Z3A8">
    <property type="interactions" value="471"/>
</dbReference>
<keyword evidence="4 11" id="KW-1133">Transmembrane helix</keyword>
<dbReference type="HOGENOM" id="CLU_009579_8_2_1"/>
<reference evidence="13" key="1">
    <citation type="journal article" date="2010" name="Science">
        <title>The genome of the Western clawed frog Xenopus tropicalis.</title>
        <authorList>
            <person name="Hellsten U."/>
            <person name="Harland R.M."/>
            <person name="Gilchrist M.J."/>
            <person name="Hendrix D."/>
            <person name="Jurka J."/>
            <person name="Kapitonov V."/>
            <person name="Ovcharenko I."/>
            <person name="Putnam N.H."/>
            <person name="Shu S."/>
            <person name="Taher L."/>
            <person name="Blitz I.L."/>
            <person name="Blumberg B."/>
            <person name="Dichmann D.S."/>
            <person name="Dubchak I."/>
            <person name="Amaya E."/>
            <person name="Detter J.C."/>
            <person name="Fletcher R."/>
            <person name="Gerhard D.S."/>
            <person name="Goodstein D."/>
            <person name="Graves T."/>
            <person name="Grigoriev I.V."/>
            <person name="Grimwood J."/>
            <person name="Kawashima T."/>
            <person name="Lindquist E."/>
            <person name="Lucas S.M."/>
            <person name="Mead P.E."/>
            <person name="Mitros T."/>
            <person name="Ogino H."/>
            <person name="Ohta Y."/>
            <person name="Poliakov A.V."/>
            <person name="Pollet N."/>
            <person name="Robert J."/>
            <person name="Salamov A."/>
            <person name="Sater A.K."/>
            <person name="Schmutz J."/>
            <person name="Terry A."/>
            <person name="Vize P.D."/>
            <person name="Warren W.C."/>
            <person name="Wells D."/>
            <person name="Wills A."/>
            <person name="Wilson R.K."/>
            <person name="Zimmerman L.B."/>
            <person name="Zorn A.M."/>
            <person name="Grainger R."/>
            <person name="Grammer T."/>
            <person name="Khokha M.K."/>
            <person name="Richardson P.M."/>
            <person name="Rokhsar D.S."/>
        </authorList>
    </citation>
    <scope>NUCLEOTIDE SEQUENCE [LARGE SCALE GENOMIC DNA]</scope>
    <source>
        <strain evidence="13">Nigerian</strain>
    </source>
</reference>
<dbReference type="Gene3D" id="1.20.1070.10">
    <property type="entry name" value="Rhodopsin 7-helix transmembrane proteins"/>
    <property type="match status" value="1"/>
</dbReference>
<keyword evidence="7 10" id="KW-0675">Receptor</keyword>
<dbReference type="PRINTS" id="PR01157">
    <property type="entry name" value="P2YPURNOCPTR"/>
</dbReference>
<keyword evidence="3 10" id="KW-0812">Transmembrane</keyword>
<dbReference type="AlphaFoldDB" id="F6Z3A8"/>
<dbReference type="Pfam" id="PF00001">
    <property type="entry name" value="7tm_1"/>
    <property type="match status" value="1"/>
</dbReference>
<accession>F6Z3A8</accession>
<comment type="similarity">
    <text evidence="10">Belongs to the G-protein coupled receptor 1 family.</text>
</comment>
<evidence type="ECO:0000256" key="3">
    <source>
        <dbReference type="ARBA" id="ARBA00022692"/>
    </source>
</evidence>
<organism evidence="13">
    <name type="scientific">Xenopus tropicalis</name>
    <name type="common">Western clawed frog</name>
    <name type="synonym">Silurana tropicalis</name>
    <dbReference type="NCBI Taxonomy" id="8364"/>
    <lineage>
        <taxon>Eukaryota</taxon>
        <taxon>Metazoa</taxon>
        <taxon>Chordata</taxon>
        <taxon>Craniata</taxon>
        <taxon>Vertebrata</taxon>
        <taxon>Euteleostomi</taxon>
        <taxon>Amphibia</taxon>
        <taxon>Batrachia</taxon>
        <taxon>Anura</taxon>
        <taxon>Pipoidea</taxon>
        <taxon>Pipidae</taxon>
        <taxon>Xenopodinae</taxon>
        <taxon>Xenopus</taxon>
        <taxon>Silurana</taxon>
    </lineage>
</organism>
<dbReference type="GO" id="GO:0045028">
    <property type="term" value="F:G protein-coupled purinergic nucleotide receptor activity"/>
    <property type="evidence" value="ECO:0007669"/>
    <property type="project" value="InterPro"/>
</dbReference>
<dbReference type="PANTHER" id="PTHR24232">
    <property type="entry name" value="G-PROTEIN COUPLED RECEPTOR"/>
    <property type="match status" value="1"/>
</dbReference>
<evidence type="ECO:0000256" key="8">
    <source>
        <dbReference type="ARBA" id="ARBA00023180"/>
    </source>
</evidence>
<dbReference type="PROSITE" id="PS00237">
    <property type="entry name" value="G_PROTEIN_RECEP_F1_1"/>
    <property type="match status" value="1"/>
</dbReference>
<dbReference type="eggNOG" id="ENOG502QW5Q">
    <property type="taxonomic scope" value="Eukaryota"/>
</dbReference>
<dbReference type="PRINTS" id="PR00237">
    <property type="entry name" value="GPCRRHODOPSN"/>
</dbReference>
<evidence type="ECO:0000256" key="4">
    <source>
        <dbReference type="ARBA" id="ARBA00022989"/>
    </source>
</evidence>
<name>F6Z3A8_XENTR</name>
<dbReference type="PROSITE" id="PS50262">
    <property type="entry name" value="G_PROTEIN_RECEP_F1_2"/>
    <property type="match status" value="1"/>
</dbReference>
<protein>
    <submittedName>
        <fullName evidence="13">P2Y receptor family member 8</fullName>
    </submittedName>
</protein>
<evidence type="ECO:0000256" key="5">
    <source>
        <dbReference type="ARBA" id="ARBA00023040"/>
    </source>
</evidence>
<evidence type="ECO:0000313" key="13">
    <source>
        <dbReference type="Ensembl" id="ENSXETP00000053195"/>
    </source>
</evidence>
<gene>
    <name evidence="13" type="primary">p2ry8</name>
</gene>
<dbReference type="InParanoid" id="F6Z3A8"/>
<dbReference type="CDD" id="cd15368">
    <property type="entry name" value="7tmA_P2Y8"/>
    <property type="match status" value="1"/>
</dbReference>
<feature type="transmembrane region" description="Helical" evidence="11">
    <location>
        <begin position="129"/>
        <end position="147"/>
    </location>
</feature>
<dbReference type="InterPro" id="IPR027669">
    <property type="entry name" value="P2Y8_rcpt"/>
</dbReference>
<evidence type="ECO:0000256" key="7">
    <source>
        <dbReference type="ARBA" id="ARBA00023170"/>
    </source>
</evidence>
<evidence type="ECO:0000256" key="1">
    <source>
        <dbReference type="ARBA" id="ARBA00004651"/>
    </source>
</evidence>
<feature type="transmembrane region" description="Helical" evidence="11">
    <location>
        <begin position="87"/>
        <end position="109"/>
    </location>
</feature>
<keyword evidence="2" id="KW-1003">Cell membrane</keyword>
<dbReference type="GeneTree" id="ENSGT01050000244840"/>
<keyword evidence="6 11" id="KW-0472">Membrane</keyword>
<keyword evidence="5 10" id="KW-0297">G-protein coupled receptor</keyword>